<dbReference type="Gene3D" id="3.40.50.2300">
    <property type="match status" value="2"/>
</dbReference>
<organism evidence="5 6">
    <name type="scientific">Massilia cellulosiltytica</name>
    <dbReference type="NCBI Taxonomy" id="2683234"/>
    <lineage>
        <taxon>Bacteria</taxon>
        <taxon>Pseudomonadati</taxon>
        <taxon>Pseudomonadota</taxon>
        <taxon>Betaproteobacteria</taxon>
        <taxon>Burkholderiales</taxon>
        <taxon>Oxalobacteraceae</taxon>
        <taxon>Telluria group</taxon>
        <taxon>Massilia</taxon>
    </lineage>
</organism>
<evidence type="ECO:0000259" key="4">
    <source>
        <dbReference type="PROSITE" id="PS50932"/>
    </source>
</evidence>
<keyword evidence="3" id="KW-0804">Transcription</keyword>
<feature type="domain" description="HTH lacI-type" evidence="4">
    <location>
        <begin position="6"/>
        <end position="60"/>
    </location>
</feature>
<dbReference type="Gene3D" id="1.10.260.40">
    <property type="entry name" value="lambda repressor-like DNA-binding domains"/>
    <property type="match status" value="1"/>
</dbReference>
<dbReference type="Pfam" id="PF13377">
    <property type="entry name" value="Peripla_BP_3"/>
    <property type="match status" value="1"/>
</dbReference>
<comment type="caution">
    <text evidence="5">The sequence shown here is derived from an EMBL/GenBank/DDBJ whole genome shotgun (WGS) entry which is preliminary data.</text>
</comment>
<dbReference type="EMBL" id="WSES01000008">
    <property type="protein sequence ID" value="MVW63386.1"/>
    <property type="molecule type" value="Genomic_DNA"/>
</dbReference>
<evidence type="ECO:0000313" key="6">
    <source>
        <dbReference type="Proteomes" id="UP000443353"/>
    </source>
</evidence>
<dbReference type="PROSITE" id="PS50932">
    <property type="entry name" value="HTH_LACI_2"/>
    <property type="match status" value="1"/>
</dbReference>
<name>A0A7X3G465_9BURK</name>
<dbReference type="Proteomes" id="UP000443353">
    <property type="component" value="Unassembled WGS sequence"/>
</dbReference>
<evidence type="ECO:0000256" key="2">
    <source>
        <dbReference type="ARBA" id="ARBA00023125"/>
    </source>
</evidence>
<keyword evidence="1" id="KW-0805">Transcription regulation</keyword>
<dbReference type="Pfam" id="PF00356">
    <property type="entry name" value="LacI"/>
    <property type="match status" value="1"/>
</dbReference>
<dbReference type="PROSITE" id="PS00356">
    <property type="entry name" value="HTH_LACI_1"/>
    <property type="match status" value="1"/>
</dbReference>
<keyword evidence="2 5" id="KW-0238">DNA-binding</keyword>
<dbReference type="SUPFAM" id="SSF53822">
    <property type="entry name" value="Periplasmic binding protein-like I"/>
    <property type="match status" value="1"/>
</dbReference>
<accession>A0A7X3G465</accession>
<evidence type="ECO:0000256" key="1">
    <source>
        <dbReference type="ARBA" id="ARBA00023015"/>
    </source>
</evidence>
<dbReference type="InterPro" id="IPR028082">
    <property type="entry name" value="Peripla_BP_I"/>
</dbReference>
<dbReference type="CDD" id="cd06267">
    <property type="entry name" value="PBP1_LacI_sugar_binding-like"/>
    <property type="match status" value="1"/>
</dbReference>
<protein>
    <submittedName>
        <fullName evidence="5">LacI family DNA-binding transcriptional regulator</fullName>
    </submittedName>
</protein>
<evidence type="ECO:0000256" key="3">
    <source>
        <dbReference type="ARBA" id="ARBA00023163"/>
    </source>
</evidence>
<dbReference type="SUPFAM" id="SSF47413">
    <property type="entry name" value="lambda repressor-like DNA-binding domains"/>
    <property type="match status" value="1"/>
</dbReference>
<keyword evidence="6" id="KW-1185">Reference proteome</keyword>
<dbReference type="SMART" id="SM00354">
    <property type="entry name" value="HTH_LACI"/>
    <property type="match status" value="1"/>
</dbReference>
<proteinExistence type="predicted"/>
<dbReference type="GO" id="GO:0000976">
    <property type="term" value="F:transcription cis-regulatory region binding"/>
    <property type="evidence" value="ECO:0007669"/>
    <property type="project" value="TreeGrafter"/>
</dbReference>
<dbReference type="CDD" id="cd01392">
    <property type="entry name" value="HTH_LacI"/>
    <property type="match status" value="1"/>
</dbReference>
<evidence type="ECO:0000313" key="5">
    <source>
        <dbReference type="EMBL" id="MVW63386.1"/>
    </source>
</evidence>
<dbReference type="InterPro" id="IPR010982">
    <property type="entry name" value="Lambda_DNA-bd_dom_sf"/>
</dbReference>
<dbReference type="AlphaFoldDB" id="A0A7X3G465"/>
<gene>
    <name evidence="5" type="ORF">GPY61_26025</name>
</gene>
<reference evidence="5 6" key="1">
    <citation type="submission" date="2019-12" db="EMBL/GenBank/DDBJ databases">
        <authorList>
            <person name="Li C."/>
            <person name="Zhao J."/>
        </authorList>
    </citation>
    <scope>NUCLEOTIDE SEQUENCE [LARGE SCALE GENOMIC DNA]</scope>
    <source>
        <strain evidence="5 6">NEAU-DD11</strain>
    </source>
</reference>
<dbReference type="InterPro" id="IPR046335">
    <property type="entry name" value="LacI/GalR-like_sensor"/>
</dbReference>
<dbReference type="GO" id="GO:0003700">
    <property type="term" value="F:DNA-binding transcription factor activity"/>
    <property type="evidence" value="ECO:0007669"/>
    <property type="project" value="TreeGrafter"/>
</dbReference>
<sequence>MKKTAPTIRDVAAAAHVSTATVSKFINGAQRFSPKVEAAIESAIAGLGYKSNPLAKSMITGRTNTIGLSVLDITNPHFSSILKGANRVAHDQGFSVLLVDTEETPSRERRTLEELSRRVDGMIVFSRMREHEMTWMTEIDKPLVFFGSLAQLPLPTVASDDHGGAYMLAQHLRMLGHRRIAYLGFSKSRRDEERLGGIRESLNAAGLELAIFDAEAPSLAEGERLCSAIVLGSQRPDALICYNDLMALGFMKEASNLGISIPQDISVVGFDNIPYGKYTTPALTTVDLQSERMGATAMEKLLAVIRGQHVEKLTKVAPQLILRASTVARRP</sequence>
<dbReference type="InterPro" id="IPR000843">
    <property type="entry name" value="HTH_LacI"/>
</dbReference>
<dbReference type="RefSeq" id="WP_056136814.1">
    <property type="nucleotide sequence ID" value="NZ_CP168562.1"/>
</dbReference>
<dbReference type="PANTHER" id="PTHR30146:SF109">
    <property type="entry name" value="HTH-TYPE TRANSCRIPTIONAL REGULATOR GALS"/>
    <property type="match status" value="1"/>
</dbReference>
<dbReference type="PANTHER" id="PTHR30146">
    <property type="entry name" value="LACI-RELATED TRANSCRIPTIONAL REPRESSOR"/>
    <property type="match status" value="1"/>
</dbReference>